<evidence type="ECO:0000313" key="4">
    <source>
        <dbReference type="EMBL" id="MBO0453832.1"/>
    </source>
</evidence>
<reference evidence="4 5" key="1">
    <citation type="submission" date="2021-03" db="EMBL/GenBank/DDBJ databases">
        <title>Enterococcal diversity collection.</title>
        <authorList>
            <person name="Gilmore M.S."/>
            <person name="Schwartzman J."/>
            <person name="Van Tyne D."/>
            <person name="Martin M."/>
            <person name="Earl A.M."/>
            <person name="Manson A.L."/>
            <person name="Straub T."/>
            <person name="Salamzade R."/>
            <person name="Saavedra J."/>
            <person name="Lebreton F."/>
            <person name="Prichula J."/>
            <person name="Schaufler K."/>
            <person name="Gaca A."/>
            <person name="Sgardioli B."/>
            <person name="Wagenaar J."/>
            <person name="Strong T."/>
        </authorList>
    </citation>
    <scope>NUCLEOTIDE SEQUENCE [LARGE SCALE GENOMIC DNA]</scope>
    <source>
        <strain evidence="4 5">MJM16</strain>
    </source>
</reference>
<dbReference type="InterPro" id="IPR007737">
    <property type="entry name" value="Mga_HTH"/>
</dbReference>
<dbReference type="InterPro" id="IPR050661">
    <property type="entry name" value="BglG_antiterminators"/>
</dbReference>
<proteinExistence type="predicted"/>
<keyword evidence="1" id="KW-0805">Transcription regulation</keyword>
<name>A0ABS3HK48_9ENTE</name>
<evidence type="ECO:0000313" key="5">
    <source>
        <dbReference type="Proteomes" id="UP000664495"/>
    </source>
</evidence>
<dbReference type="PANTHER" id="PTHR30185:SF13">
    <property type="entry name" value="LICABCH OPERON REGULATOR-RELATED"/>
    <property type="match status" value="1"/>
</dbReference>
<keyword evidence="5" id="KW-1185">Reference proteome</keyword>
<evidence type="ECO:0000256" key="1">
    <source>
        <dbReference type="ARBA" id="ARBA00023015"/>
    </source>
</evidence>
<organism evidence="4 5">
    <name type="scientific">Candidatus Enterococcus murrayae</name>
    <dbReference type="NCBI Taxonomy" id="2815321"/>
    <lineage>
        <taxon>Bacteria</taxon>
        <taxon>Bacillati</taxon>
        <taxon>Bacillota</taxon>
        <taxon>Bacilli</taxon>
        <taxon>Lactobacillales</taxon>
        <taxon>Enterococcaceae</taxon>
        <taxon>Enterococcus</taxon>
    </lineage>
</organism>
<feature type="domain" description="Mga helix-turn-helix" evidence="3">
    <location>
        <begin position="87"/>
        <end position="164"/>
    </location>
</feature>
<dbReference type="EMBL" id="JAFLVR010000041">
    <property type="protein sequence ID" value="MBO0453832.1"/>
    <property type="molecule type" value="Genomic_DNA"/>
</dbReference>
<evidence type="ECO:0000256" key="2">
    <source>
        <dbReference type="ARBA" id="ARBA00023163"/>
    </source>
</evidence>
<dbReference type="PANTHER" id="PTHR30185">
    <property type="entry name" value="CRYPTIC BETA-GLUCOSIDE BGL OPERON ANTITERMINATOR"/>
    <property type="match status" value="1"/>
</dbReference>
<accession>A0ABS3HK48</accession>
<dbReference type="Pfam" id="PF05043">
    <property type="entry name" value="Mga"/>
    <property type="match status" value="1"/>
</dbReference>
<gene>
    <name evidence="4" type="ORF">JZO85_16370</name>
</gene>
<comment type="caution">
    <text evidence="4">The sequence shown here is derived from an EMBL/GenBank/DDBJ whole genome shotgun (WGS) entry which is preliminary data.</text>
</comment>
<evidence type="ECO:0000259" key="3">
    <source>
        <dbReference type="Pfam" id="PF05043"/>
    </source>
</evidence>
<keyword evidence="2" id="KW-0804">Transcription</keyword>
<dbReference type="RefSeq" id="WP_207109589.1">
    <property type="nucleotide sequence ID" value="NZ_JAFLVR010000041.1"/>
</dbReference>
<sequence length="486" mass="57150">MYIKALELQHYEKDIYFGVRLLELLSDGKIHKKLDLAEEVGLDARSVQRLLEELSKNYCRFTETEIPLFEKEGNNYRLLIADQIMEQNQFLVDLIRHSLSYRLLHLLIAGKARTIKELSERLFRSESTIRRKLKGLYQELAPLQLTIERGEVFFQAPEPVVRMYLSVYYWRLFRGKDWPFAPLQHELVEKISHGIQRFFQVALNPIKEQRLEYLVAAHLLREVQHYSLEPNSISQQTLAGDSLFKEFYQQLKPVMPAYFRTQASLGNLFLNLLTREEYYHVPDITKKIHRLLAKKPFLVMAEIDERYRILEKKINNHAAWEKFQALQAENYLISGHLYHRLFPMIRFNINGKAFWTKITQQQPQLAAFVSTVLADQGGTESILFGRYLSVLRRLPELTIQPVVRIFLQTDLPEFEETILKDDLRRFLTNDFQVVFSATLENSDVCLTTNLLYEDEEVPTLAITQELRMTDYFALLQLLEGFGGKSF</sequence>
<dbReference type="Proteomes" id="UP000664495">
    <property type="component" value="Unassembled WGS sequence"/>
</dbReference>
<protein>
    <submittedName>
        <fullName evidence="4">Helix-turn-helix domain-containing protein</fullName>
    </submittedName>
</protein>